<feature type="region of interest" description="Disordered" evidence="1">
    <location>
        <begin position="1"/>
        <end position="23"/>
    </location>
</feature>
<protein>
    <submittedName>
        <fullName evidence="2">Uncharacterized protein</fullName>
    </submittedName>
</protein>
<name>A0A5A8C3Y5_CAFRO</name>
<dbReference type="EMBL" id="VLTN01000068">
    <property type="protein sequence ID" value="KAA0147367.1"/>
    <property type="molecule type" value="Genomic_DNA"/>
</dbReference>
<feature type="compositionally biased region" description="Gly residues" evidence="1">
    <location>
        <begin position="166"/>
        <end position="177"/>
    </location>
</feature>
<keyword evidence="3" id="KW-1185">Reference proteome</keyword>
<organism evidence="2 3">
    <name type="scientific">Cafeteria roenbergensis</name>
    <name type="common">Marine flagellate</name>
    <dbReference type="NCBI Taxonomy" id="33653"/>
    <lineage>
        <taxon>Eukaryota</taxon>
        <taxon>Sar</taxon>
        <taxon>Stramenopiles</taxon>
        <taxon>Bigyra</taxon>
        <taxon>Opalozoa</taxon>
        <taxon>Bicosoecida</taxon>
        <taxon>Cafeteriaceae</taxon>
        <taxon>Cafeteria</taxon>
    </lineage>
</organism>
<accession>A0A5A8C3Y5</accession>
<comment type="caution">
    <text evidence="2">The sequence shown here is derived from an EMBL/GenBank/DDBJ whole genome shotgun (WGS) entry which is preliminary data.</text>
</comment>
<evidence type="ECO:0000256" key="1">
    <source>
        <dbReference type="SAM" id="MobiDB-lite"/>
    </source>
</evidence>
<proteinExistence type="predicted"/>
<dbReference type="Proteomes" id="UP000323011">
    <property type="component" value="Unassembled WGS sequence"/>
</dbReference>
<evidence type="ECO:0000313" key="3">
    <source>
        <dbReference type="Proteomes" id="UP000323011"/>
    </source>
</evidence>
<feature type="region of interest" description="Disordered" evidence="1">
    <location>
        <begin position="48"/>
        <end position="72"/>
    </location>
</feature>
<gene>
    <name evidence="2" type="ORF">FNF29_07435</name>
</gene>
<feature type="compositionally biased region" description="Pro residues" evidence="1">
    <location>
        <begin position="120"/>
        <end position="130"/>
    </location>
</feature>
<evidence type="ECO:0000313" key="2">
    <source>
        <dbReference type="EMBL" id="KAA0147367.1"/>
    </source>
</evidence>
<sequence>MLPASGGARKLEGARVTNSVQTHDETTWPLDEALALLVRCGRHANAQGVPAETTRHAVPIGTETPSRPGLDRDARRACLGAEAAGSGASEMDLALGLLVRVAATRPRQLGEPATRYGPAPRVPSVPPPPNAAADERPLPASGEASGGGRGAEPIEFNTATMRVNGTAGGSCGGGGTPAGYWDATMAESWSAGRRPRPG</sequence>
<dbReference type="AlphaFoldDB" id="A0A5A8C3Y5"/>
<feature type="region of interest" description="Disordered" evidence="1">
    <location>
        <begin position="109"/>
        <end position="181"/>
    </location>
</feature>
<reference evidence="2 3" key="1">
    <citation type="submission" date="2019-07" db="EMBL/GenBank/DDBJ databases">
        <title>Genomes of Cafeteria roenbergensis.</title>
        <authorList>
            <person name="Fischer M.G."/>
            <person name="Hackl T."/>
            <person name="Roman M."/>
        </authorList>
    </citation>
    <scope>NUCLEOTIDE SEQUENCE [LARGE SCALE GENOMIC DNA]</scope>
    <source>
        <strain evidence="2 3">BVI</strain>
    </source>
</reference>